<evidence type="ECO:0000256" key="3">
    <source>
        <dbReference type="ARBA" id="ARBA00006730"/>
    </source>
</evidence>
<dbReference type="EMBL" id="CAQQ02169275">
    <property type="status" value="NOT_ANNOTATED_CDS"/>
    <property type="molecule type" value="Genomic_DNA"/>
</dbReference>
<comment type="subcellular location">
    <subcellularLocation>
        <location evidence="2">Peroxisome matrix</location>
    </subcellularLocation>
</comment>
<dbReference type="EnsemblMetazoa" id="MESCA003302-RA">
    <property type="protein sequence ID" value="MESCA003302-PA"/>
    <property type="gene ID" value="MESCA003302"/>
</dbReference>
<keyword evidence="6" id="KW-0560">Oxidoreductase</keyword>
<dbReference type="GO" id="GO:0019478">
    <property type="term" value="P:D-amino acid catabolic process"/>
    <property type="evidence" value="ECO:0007669"/>
    <property type="project" value="TreeGrafter"/>
</dbReference>
<keyword evidence="4" id="KW-0285">Flavoprotein</keyword>
<dbReference type="Gene3D" id="3.30.9.10">
    <property type="entry name" value="D-Amino Acid Oxidase, subunit A, domain 2"/>
    <property type="match status" value="1"/>
</dbReference>
<dbReference type="GO" id="GO:0005782">
    <property type="term" value="C:peroxisomal matrix"/>
    <property type="evidence" value="ECO:0007669"/>
    <property type="project" value="UniProtKB-SubCell"/>
</dbReference>
<evidence type="ECO:0000313" key="8">
    <source>
        <dbReference type="EnsemblMetazoa" id="MESCA003302-PA"/>
    </source>
</evidence>
<dbReference type="Pfam" id="PF01266">
    <property type="entry name" value="DAO"/>
    <property type="match status" value="1"/>
</dbReference>
<dbReference type="GO" id="GO:0003884">
    <property type="term" value="F:D-amino-acid oxidase activity"/>
    <property type="evidence" value="ECO:0007669"/>
    <property type="project" value="InterPro"/>
</dbReference>
<dbReference type="Gene3D" id="3.40.50.720">
    <property type="entry name" value="NAD(P)-binding Rossmann-like Domain"/>
    <property type="match status" value="1"/>
</dbReference>
<dbReference type="GO" id="GO:0071949">
    <property type="term" value="F:FAD binding"/>
    <property type="evidence" value="ECO:0007669"/>
    <property type="project" value="InterPro"/>
</dbReference>
<keyword evidence="9" id="KW-1185">Reference proteome</keyword>
<protein>
    <recommendedName>
        <fullName evidence="7">FAD dependent oxidoreductase domain-containing protein</fullName>
    </recommendedName>
</protein>
<dbReference type="PANTHER" id="PTHR11530:SF11">
    <property type="entry name" value="D-ASPARTATE OXIDASE"/>
    <property type="match status" value="1"/>
</dbReference>
<reference evidence="8" key="2">
    <citation type="submission" date="2015-06" db="UniProtKB">
        <authorList>
            <consortium name="EnsemblMetazoa"/>
        </authorList>
    </citation>
    <scope>IDENTIFICATION</scope>
</reference>
<feature type="domain" description="FAD dependent oxidoreductase" evidence="7">
    <location>
        <begin position="66"/>
        <end position="278"/>
    </location>
</feature>
<evidence type="ECO:0000256" key="1">
    <source>
        <dbReference type="ARBA" id="ARBA00001974"/>
    </source>
</evidence>
<evidence type="ECO:0000313" key="9">
    <source>
        <dbReference type="Proteomes" id="UP000015102"/>
    </source>
</evidence>
<proteinExistence type="inferred from homology"/>
<dbReference type="InterPro" id="IPR006076">
    <property type="entry name" value="FAD-dep_OxRdtase"/>
</dbReference>
<comment type="cofactor">
    <cofactor evidence="1">
        <name>FAD</name>
        <dbReference type="ChEBI" id="CHEBI:57692"/>
    </cofactor>
</comment>
<dbReference type="SUPFAM" id="SSF51971">
    <property type="entry name" value="Nucleotide-binding domain"/>
    <property type="match status" value="1"/>
</dbReference>
<evidence type="ECO:0000256" key="6">
    <source>
        <dbReference type="ARBA" id="ARBA00023002"/>
    </source>
</evidence>
<dbReference type="PANTHER" id="PTHR11530">
    <property type="entry name" value="D-AMINO ACID OXIDASE"/>
    <property type="match status" value="1"/>
</dbReference>
<evidence type="ECO:0000259" key="7">
    <source>
        <dbReference type="Pfam" id="PF01266"/>
    </source>
</evidence>
<comment type="similarity">
    <text evidence="3">Belongs to the DAMOX/DASOX family.</text>
</comment>
<name>T1GIM0_MEGSC</name>
<evidence type="ECO:0000256" key="2">
    <source>
        <dbReference type="ARBA" id="ARBA00004253"/>
    </source>
</evidence>
<dbReference type="HOGENOM" id="CLU_034311_0_2_1"/>
<reference evidence="9" key="1">
    <citation type="submission" date="2013-02" db="EMBL/GenBank/DDBJ databases">
        <authorList>
            <person name="Hughes D."/>
        </authorList>
    </citation>
    <scope>NUCLEOTIDE SEQUENCE</scope>
    <source>
        <strain>Durham</strain>
        <strain evidence="9">NC isolate 2 -- Noor lab</strain>
    </source>
</reference>
<dbReference type="STRING" id="36166.T1GIM0"/>
<accession>T1GIM0</accession>
<organism evidence="8 9">
    <name type="scientific">Megaselia scalaris</name>
    <name type="common">Humpbacked fly</name>
    <name type="synonym">Phora scalaris</name>
    <dbReference type="NCBI Taxonomy" id="36166"/>
    <lineage>
        <taxon>Eukaryota</taxon>
        <taxon>Metazoa</taxon>
        <taxon>Ecdysozoa</taxon>
        <taxon>Arthropoda</taxon>
        <taxon>Hexapoda</taxon>
        <taxon>Insecta</taxon>
        <taxon>Pterygota</taxon>
        <taxon>Neoptera</taxon>
        <taxon>Endopterygota</taxon>
        <taxon>Diptera</taxon>
        <taxon>Brachycera</taxon>
        <taxon>Muscomorpha</taxon>
        <taxon>Platypezoidea</taxon>
        <taxon>Phoridae</taxon>
        <taxon>Megaseliini</taxon>
        <taxon>Megaselia</taxon>
    </lineage>
</organism>
<sequence length="286" mass="32314">MARLISFSPYSLPHKWSKGTHDYLKELWLSEDAAEAGICLVPNVSVLKEGDGSSLKDDHFWRDVVYGYDEMSPKELDKINQSHQKTFKEGARFVTFTSEPNKFLPFMMRVFEKLGGKCEKRKIVDFENFIKQSDYDIIINCSGLGSRELLNDNLTHPIRGQVMRVKANWVYEVFSDDSDDGNYISQSDTETVVLGGTHQRDDFNTQVSGEDKEFIRNGCSELIPGLVHSQVLRDWVGLRPGRNMIRLVGETIGEKLVVHNYGHGGAGVTLCWGCGTEVLDIVKSKL</sequence>
<dbReference type="AlphaFoldDB" id="T1GIM0"/>
<keyword evidence="5" id="KW-0274">FAD</keyword>
<evidence type="ECO:0000256" key="5">
    <source>
        <dbReference type="ARBA" id="ARBA00022827"/>
    </source>
</evidence>
<dbReference type="OMA" id="LWWPYRI"/>
<evidence type="ECO:0000256" key="4">
    <source>
        <dbReference type="ARBA" id="ARBA00022630"/>
    </source>
</evidence>
<dbReference type="InterPro" id="IPR023209">
    <property type="entry name" value="DAO"/>
</dbReference>
<dbReference type="Proteomes" id="UP000015102">
    <property type="component" value="Unassembled WGS sequence"/>
</dbReference>
<dbReference type="SUPFAM" id="SSF54373">
    <property type="entry name" value="FAD-linked reductases, C-terminal domain"/>
    <property type="match status" value="1"/>
</dbReference>